<dbReference type="InterPro" id="IPR019240">
    <property type="entry name" value="DUF2196"/>
</dbReference>
<organism evidence="2 3">
    <name type="scientific">Lithohypha guttulata</name>
    <dbReference type="NCBI Taxonomy" id="1690604"/>
    <lineage>
        <taxon>Eukaryota</taxon>
        <taxon>Fungi</taxon>
        <taxon>Dikarya</taxon>
        <taxon>Ascomycota</taxon>
        <taxon>Pezizomycotina</taxon>
        <taxon>Eurotiomycetes</taxon>
        <taxon>Chaetothyriomycetidae</taxon>
        <taxon>Chaetothyriales</taxon>
        <taxon>Trichomeriaceae</taxon>
        <taxon>Lithohypha</taxon>
    </lineage>
</organism>
<keyword evidence="3" id="KW-1185">Reference proteome</keyword>
<sequence>MTHILKQDQRTGRQVQGSVSQILTRGNHPRGVKVRLSDGRVGRVQQLAGQSTPTQPRTSFLPTKKVHNMADQNPWATEEDQRTGYPQNQQSQQQPYQLGGHQQGRYYGGQQSEEDSYRPPQGAPPHQQQSFGQQQQQSFGSGQQYYNQPSVNQQPDYNAWSDSTGNPPLPARHPARTAEVAPDQGVRRNGTDDVFAQQEDRGEQYEHMQAYEATAAQSEDDKKRAQLEKEFPDVDGSLIAALYSDTKDLSATREMLQELGRQ</sequence>
<feature type="compositionally biased region" description="Low complexity" evidence="1">
    <location>
        <begin position="127"/>
        <end position="144"/>
    </location>
</feature>
<feature type="region of interest" description="Disordered" evidence="1">
    <location>
        <begin position="45"/>
        <end position="201"/>
    </location>
</feature>
<evidence type="ECO:0000313" key="3">
    <source>
        <dbReference type="Proteomes" id="UP001345013"/>
    </source>
</evidence>
<protein>
    <recommendedName>
        <fullName evidence="4">CUE domain-containing protein</fullName>
    </recommendedName>
</protein>
<feature type="compositionally biased region" description="Polar residues" evidence="1">
    <location>
        <begin position="47"/>
        <end position="61"/>
    </location>
</feature>
<evidence type="ECO:0008006" key="4">
    <source>
        <dbReference type="Google" id="ProtNLM"/>
    </source>
</evidence>
<gene>
    <name evidence="2" type="ORF">LTR24_002418</name>
</gene>
<dbReference type="PANTHER" id="PTHR40069:SF1">
    <property type="entry name" value="YWBE PROTEIN"/>
    <property type="match status" value="1"/>
</dbReference>
<accession>A0ABR0KHX8</accession>
<feature type="compositionally biased region" description="Basic and acidic residues" evidence="1">
    <location>
        <begin position="1"/>
        <end position="11"/>
    </location>
</feature>
<name>A0ABR0KHX8_9EURO</name>
<dbReference type="EMBL" id="JAVRRG010000020">
    <property type="protein sequence ID" value="KAK5096977.1"/>
    <property type="molecule type" value="Genomic_DNA"/>
</dbReference>
<feature type="compositionally biased region" description="Polar residues" evidence="1">
    <location>
        <begin position="145"/>
        <end position="166"/>
    </location>
</feature>
<feature type="region of interest" description="Disordered" evidence="1">
    <location>
        <begin position="1"/>
        <end position="20"/>
    </location>
</feature>
<proteinExistence type="predicted"/>
<feature type="compositionally biased region" description="Low complexity" evidence="1">
    <location>
        <begin position="84"/>
        <end position="111"/>
    </location>
</feature>
<dbReference type="Pfam" id="PF09962">
    <property type="entry name" value="DUF2196"/>
    <property type="match status" value="1"/>
</dbReference>
<comment type="caution">
    <text evidence="2">The sequence shown here is derived from an EMBL/GenBank/DDBJ whole genome shotgun (WGS) entry which is preliminary data.</text>
</comment>
<evidence type="ECO:0000256" key="1">
    <source>
        <dbReference type="SAM" id="MobiDB-lite"/>
    </source>
</evidence>
<dbReference type="Proteomes" id="UP001345013">
    <property type="component" value="Unassembled WGS sequence"/>
</dbReference>
<reference evidence="2 3" key="1">
    <citation type="submission" date="2023-08" db="EMBL/GenBank/DDBJ databases">
        <title>Black Yeasts Isolated from many extreme environments.</title>
        <authorList>
            <person name="Coleine C."/>
            <person name="Stajich J.E."/>
            <person name="Selbmann L."/>
        </authorList>
    </citation>
    <scope>NUCLEOTIDE SEQUENCE [LARGE SCALE GENOMIC DNA]</scope>
    <source>
        <strain evidence="2 3">CCFEE 5885</strain>
    </source>
</reference>
<evidence type="ECO:0000313" key="2">
    <source>
        <dbReference type="EMBL" id="KAK5096977.1"/>
    </source>
</evidence>
<dbReference type="PANTHER" id="PTHR40069">
    <property type="entry name" value="YWBE PROTEIN"/>
    <property type="match status" value="1"/>
</dbReference>